<dbReference type="PANTHER" id="PTHR42781:SF4">
    <property type="entry name" value="SPERMIDINE_PUTRESCINE IMPORT ATP-BINDING PROTEIN POTA"/>
    <property type="match status" value="1"/>
</dbReference>
<dbReference type="NCBIfam" id="TIGR00968">
    <property type="entry name" value="3a0106s01"/>
    <property type="match status" value="1"/>
</dbReference>
<dbReference type="GO" id="GO:0016887">
    <property type="term" value="F:ATP hydrolysis activity"/>
    <property type="evidence" value="ECO:0007669"/>
    <property type="project" value="InterPro"/>
</dbReference>
<dbReference type="GO" id="GO:0005524">
    <property type="term" value="F:ATP binding"/>
    <property type="evidence" value="ECO:0007669"/>
    <property type="project" value="UniProtKB-KW"/>
</dbReference>
<name>A0A386JLV8_ACEPE</name>
<dbReference type="SUPFAM" id="SSF52540">
    <property type="entry name" value="P-loop containing nucleoside triphosphate hydrolases"/>
    <property type="match status" value="1"/>
</dbReference>
<keyword evidence="4" id="KW-1278">Translocase</keyword>
<evidence type="ECO:0000256" key="5">
    <source>
        <dbReference type="ARBA" id="ARBA00023032"/>
    </source>
</evidence>
<gene>
    <name evidence="7" type="primary">cysA</name>
</gene>
<reference evidence="7" key="2">
    <citation type="journal article" date="2019" name="Mol. Phylogenet. Evol.">
        <title>Reassessment of the classification of bryopsidales (chlorophyta) based on chloroplast phylogenomic analyses.</title>
        <authorList>
            <person name="Cremen M.C."/>
            <person name="Leliaert F."/>
            <person name="West J."/>
            <person name="Lam D.W."/>
            <person name="Shimada S."/>
            <person name="Lopez-Bautista J.M."/>
            <person name="Verbruggen H."/>
        </authorList>
    </citation>
    <scope>NUCLEOTIDE SEQUENCE</scope>
</reference>
<evidence type="ECO:0000256" key="3">
    <source>
        <dbReference type="ARBA" id="ARBA00022840"/>
    </source>
</evidence>
<evidence type="ECO:0000256" key="2">
    <source>
        <dbReference type="ARBA" id="ARBA00022741"/>
    </source>
</evidence>
<dbReference type="PROSITE" id="PS50893">
    <property type="entry name" value="ABC_TRANSPORTER_2"/>
    <property type="match status" value="1"/>
</dbReference>
<reference evidence="7" key="1">
    <citation type="submission" date="2018-06" db="EMBL/GenBank/DDBJ databases">
        <authorList>
            <person name="Zhirakovskaya E."/>
        </authorList>
    </citation>
    <scope>NUCLEOTIDE SEQUENCE</scope>
</reference>
<dbReference type="GO" id="GO:0015419">
    <property type="term" value="F:ABC-type sulfate transporter activity"/>
    <property type="evidence" value="ECO:0007669"/>
    <property type="project" value="InterPro"/>
</dbReference>
<dbReference type="PROSITE" id="PS00211">
    <property type="entry name" value="ABC_TRANSPORTER_1"/>
    <property type="match status" value="1"/>
</dbReference>
<keyword evidence="1" id="KW-0813">Transport</keyword>
<protein>
    <submittedName>
        <fullName evidence="7">Sulfate ABC transporter protein</fullName>
    </submittedName>
</protein>
<evidence type="ECO:0000259" key="6">
    <source>
        <dbReference type="PROSITE" id="PS50893"/>
    </source>
</evidence>
<keyword evidence="3" id="KW-0067">ATP-binding</keyword>
<dbReference type="FunFam" id="3.40.50.300:FF:000425">
    <property type="entry name" value="Probable ABC transporter, ATP-binding subunit"/>
    <property type="match status" value="1"/>
</dbReference>
<dbReference type="Pfam" id="PF00005">
    <property type="entry name" value="ABC_tran"/>
    <property type="match status" value="1"/>
</dbReference>
<dbReference type="InterPro" id="IPR027417">
    <property type="entry name" value="P-loop_NTPase"/>
</dbReference>
<evidence type="ECO:0000256" key="1">
    <source>
        <dbReference type="ARBA" id="ARBA00022448"/>
    </source>
</evidence>
<proteinExistence type="predicted"/>
<dbReference type="InterPro" id="IPR050093">
    <property type="entry name" value="ABC_SmlMolc_Importer"/>
</dbReference>
<keyword evidence="7" id="KW-0934">Plastid</keyword>
<evidence type="ECO:0000256" key="4">
    <source>
        <dbReference type="ARBA" id="ARBA00022967"/>
    </source>
</evidence>
<keyword evidence="2" id="KW-0547">Nucleotide-binding</keyword>
<sequence>MSILIENLTKKFGSFLALNHINLEIKSGCLVALVGSSGSGKSTLLRTIAGLEKPDFGKIWVDGKDYTFLTVQDRQIGFVFQNYALFKHLTVYENIAFGLSLRKVNFKIIDFRVKQLLQLIQLESFAESYPNQLSGGQRQRVALARALAIEPKVLLLDEPFGALDLKVRKQLRTWLRKFHEQVYMTTIFVTHDLREAIEISDEIIVFKQGRIHLMLNPFELQTFRLFSKSI</sequence>
<dbReference type="Gene3D" id="3.40.50.300">
    <property type="entry name" value="P-loop containing nucleotide triphosphate hydrolases"/>
    <property type="match status" value="1"/>
</dbReference>
<keyword evidence="7" id="KW-0150">Chloroplast</keyword>
<dbReference type="EMBL" id="MH545222">
    <property type="protein sequence ID" value="AYD72412.1"/>
    <property type="molecule type" value="Genomic_DNA"/>
</dbReference>
<dbReference type="InterPro" id="IPR017871">
    <property type="entry name" value="ABC_transporter-like_CS"/>
</dbReference>
<dbReference type="InterPro" id="IPR005666">
    <property type="entry name" value="Sulph_transpt1"/>
</dbReference>
<dbReference type="AlphaFoldDB" id="A0A386JLV8"/>
<dbReference type="InterPro" id="IPR003439">
    <property type="entry name" value="ABC_transporter-like_ATP-bd"/>
</dbReference>
<dbReference type="SMART" id="SM00382">
    <property type="entry name" value="AAA"/>
    <property type="match status" value="1"/>
</dbReference>
<organism evidence="7">
    <name type="scientific">Acetabularia peniculus</name>
    <name type="common">Green alga</name>
    <name type="synonym">Polyphysa peniculus</name>
    <dbReference type="NCBI Taxonomy" id="35862"/>
    <lineage>
        <taxon>Eukaryota</taxon>
        <taxon>Viridiplantae</taxon>
        <taxon>Chlorophyta</taxon>
        <taxon>core chlorophytes</taxon>
        <taxon>Ulvophyceae</taxon>
        <taxon>TCBD clade</taxon>
        <taxon>Dasycladales</taxon>
        <taxon>Polyphysaceae</taxon>
        <taxon>Acetabularia</taxon>
    </lineage>
</organism>
<keyword evidence="5" id="KW-0764">Sulfate transport</keyword>
<geneLocation type="chloroplast" evidence="7"/>
<dbReference type="PANTHER" id="PTHR42781">
    <property type="entry name" value="SPERMIDINE/PUTRESCINE IMPORT ATP-BINDING PROTEIN POTA"/>
    <property type="match status" value="1"/>
</dbReference>
<dbReference type="GO" id="GO:0043190">
    <property type="term" value="C:ATP-binding cassette (ABC) transporter complex"/>
    <property type="evidence" value="ECO:0007669"/>
    <property type="project" value="InterPro"/>
</dbReference>
<feature type="domain" description="ABC transporter" evidence="6">
    <location>
        <begin position="3"/>
        <end position="230"/>
    </location>
</feature>
<evidence type="ECO:0000313" key="7">
    <source>
        <dbReference type="EMBL" id="AYD72412.1"/>
    </source>
</evidence>
<dbReference type="InterPro" id="IPR003593">
    <property type="entry name" value="AAA+_ATPase"/>
</dbReference>
<accession>A0A386JLV8</accession>